<keyword evidence="1 6" id="KW-0540">Nuclease</keyword>
<evidence type="ECO:0000256" key="1">
    <source>
        <dbReference type="ARBA" id="ARBA00022722"/>
    </source>
</evidence>
<sequence length="146" mass="17712">MVDNVSKDKRSQTMKAVKSHSTSIENKVMKAIWKRGIRYRKNVKDLKGKPDIAIKKYRCVIFIDSCFWHGCPEHCRIPQTNVEYWLKKISRNKERDRQVNEYYEREEWNILRVWEHEISKDLEKTILKIFTFIEASKEKVLYNTKE</sequence>
<keyword evidence="3 6" id="KW-0227">DNA damage</keyword>
<dbReference type="Gene3D" id="3.40.960.10">
    <property type="entry name" value="VSR Endonuclease"/>
    <property type="match status" value="1"/>
</dbReference>
<evidence type="ECO:0000256" key="4">
    <source>
        <dbReference type="ARBA" id="ARBA00022801"/>
    </source>
</evidence>
<evidence type="ECO:0000256" key="2">
    <source>
        <dbReference type="ARBA" id="ARBA00022759"/>
    </source>
</evidence>
<evidence type="ECO:0000313" key="8">
    <source>
        <dbReference type="Proteomes" id="UP000244184"/>
    </source>
</evidence>
<dbReference type="CDD" id="cd00221">
    <property type="entry name" value="Vsr"/>
    <property type="match status" value="1"/>
</dbReference>
<name>A0A2T6FS46_9BACL</name>
<keyword evidence="4 6" id="KW-0378">Hydrolase</keyword>
<dbReference type="EMBL" id="PYHP01000099">
    <property type="protein sequence ID" value="PUA34707.1"/>
    <property type="molecule type" value="Genomic_DNA"/>
</dbReference>
<comment type="function">
    <text evidence="6">May nick specific sequences that contain T:G mispairs resulting from m5C-deamination.</text>
</comment>
<gene>
    <name evidence="7" type="ORF">C8Z91_33035</name>
</gene>
<comment type="caution">
    <text evidence="7">The sequence shown here is derived from an EMBL/GenBank/DDBJ whole genome shotgun (WGS) entry which is preliminary data.</text>
</comment>
<dbReference type="InterPro" id="IPR011335">
    <property type="entry name" value="Restrct_endonuc-II-like"/>
</dbReference>
<proteinExistence type="inferred from homology"/>
<keyword evidence="5 6" id="KW-0234">DNA repair</keyword>
<evidence type="ECO:0000313" key="7">
    <source>
        <dbReference type="EMBL" id="PUA34707.1"/>
    </source>
</evidence>
<organism evidence="7 8">
    <name type="scientific">Paenibacillus elgii</name>
    <dbReference type="NCBI Taxonomy" id="189691"/>
    <lineage>
        <taxon>Bacteria</taxon>
        <taxon>Bacillati</taxon>
        <taxon>Bacillota</taxon>
        <taxon>Bacilli</taxon>
        <taxon>Bacillales</taxon>
        <taxon>Paenibacillaceae</taxon>
        <taxon>Paenibacillus</taxon>
    </lineage>
</organism>
<comment type="similarity">
    <text evidence="6">Belongs to the vsr family.</text>
</comment>
<dbReference type="Proteomes" id="UP000244184">
    <property type="component" value="Unassembled WGS sequence"/>
</dbReference>
<evidence type="ECO:0000256" key="3">
    <source>
        <dbReference type="ARBA" id="ARBA00022763"/>
    </source>
</evidence>
<accession>A0A2T6FS46</accession>
<dbReference type="GO" id="GO:0006298">
    <property type="term" value="P:mismatch repair"/>
    <property type="evidence" value="ECO:0007669"/>
    <property type="project" value="UniProtKB-UniRule"/>
</dbReference>
<reference evidence="7 8" key="1">
    <citation type="submission" date="2018-03" db="EMBL/GenBank/DDBJ databases">
        <title>Genome sequence of Paenibacillus elgii strain AC13 an antimicrobial compound producing bacteria.</title>
        <authorList>
            <person name="Kurokawa A.S."/>
            <person name="Araujo J.F."/>
            <person name="Costa R.A."/>
            <person name="Ortega D.B."/>
            <person name="Pires A.S."/>
            <person name="Pappas G.J.Jr."/>
            <person name="Franco O.L."/>
            <person name="Barreto C."/>
            <person name="Magalhaes B.S."/>
            <person name="Kruger R.H."/>
        </authorList>
    </citation>
    <scope>NUCLEOTIDE SEQUENCE [LARGE SCALE GENOMIC DNA]</scope>
    <source>
        <strain evidence="7 8">AC13</strain>
    </source>
</reference>
<evidence type="ECO:0000256" key="5">
    <source>
        <dbReference type="ARBA" id="ARBA00023204"/>
    </source>
</evidence>
<dbReference type="AlphaFoldDB" id="A0A2T6FS46"/>
<dbReference type="REBASE" id="268342">
    <property type="entry name" value="V.PelAC13ORF33030P"/>
</dbReference>
<keyword evidence="2 6" id="KW-0255">Endonuclease</keyword>
<dbReference type="GO" id="GO:0004519">
    <property type="term" value="F:endonuclease activity"/>
    <property type="evidence" value="ECO:0007669"/>
    <property type="project" value="UniProtKB-KW"/>
</dbReference>
<dbReference type="SUPFAM" id="SSF52980">
    <property type="entry name" value="Restriction endonuclease-like"/>
    <property type="match status" value="1"/>
</dbReference>
<protein>
    <recommendedName>
        <fullName evidence="6">Very short patch repair endonuclease</fullName>
        <ecNumber evidence="6">3.1.-.-</ecNumber>
    </recommendedName>
</protein>
<dbReference type="RefSeq" id="WP_108534924.1">
    <property type="nucleotide sequence ID" value="NZ_PYHP01000099.1"/>
</dbReference>
<dbReference type="InterPro" id="IPR004603">
    <property type="entry name" value="DNA_mismatch_endonuc_vsr"/>
</dbReference>
<dbReference type="GO" id="GO:0016787">
    <property type="term" value="F:hydrolase activity"/>
    <property type="evidence" value="ECO:0007669"/>
    <property type="project" value="UniProtKB-KW"/>
</dbReference>
<dbReference type="EC" id="3.1.-.-" evidence="6"/>
<dbReference type="NCBIfam" id="TIGR00632">
    <property type="entry name" value="vsr"/>
    <property type="match status" value="1"/>
</dbReference>
<dbReference type="Pfam" id="PF03852">
    <property type="entry name" value="Vsr"/>
    <property type="match status" value="1"/>
</dbReference>
<evidence type="ECO:0000256" key="6">
    <source>
        <dbReference type="PIRNR" id="PIRNR018267"/>
    </source>
</evidence>
<dbReference type="PIRSF" id="PIRSF018267">
    <property type="entry name" value="VSR_endonuc"/>
    <property type="match status" value="1"/>
</dbReference>